<evidence type="ECO:0000313" key="2">
    <source>
        <dbReference type="Proteomes" id="UP001054945"/>
    </source>
</evidence>
<protein>
    <recommendedName>
        <fullName evidence="3">LAGLIDADG homing endonuclease</fullName>
    </recommendedName>
</protein>
<organism evidence="1 2">
    <name type="scientific">Caerostris extrusa</name>
    <name type="common">Bark spider</name>
    <name type="synonym">Caerostris bankana</name>
    <dbReference type="NCBI Taxonomy" id="172846"/>
    <lineage>
        <taxon>Eukaryota</taxon>
        <taxon>Metazoa</taxon>
        <taxon>Ecdysozoa</taxon>
        <taxon>Arthropoda</taxon>
        <taxon>Chelicerata</taxon>
        <taxon>Arachnida</taxon>
        <taxon>Araneae</taxon>
        <taxon>Araneomorphae</taxon>
        <taxon>Entelegynae</taxon>
        <taxon>Araneoidea</taxon>
        <taxon>Araneidae</taxon>
        <taxon>Caerostris</taxon>
    </lineage>
</organism>
<dbReference type="EMBL" id="BPLR01016839">
    <property type="protein sequence ID" value="GIY86759.1"/>
    <property type="molecule type" value="Genomic_DNA"/>
</dbReference>
<sequence length="67" mass="7619">MSKRKLKVEETSGDWFVGYRGLLDSPLGFRTSKQSHTKSSMTWAQCIARMGHIKEYTFVVCMGSEAK</sequence>
<dbReference type="Proteomes" id="UP001054945">
    <property type="component" value="Unassembled WGS sequence"/>
</dbReference>
<gene>
    <name evidence="1" type="ORF">CEXT_187571</name>
</gene>
<reference evidence="1 2" key="1">
    <citation type="submission" date="2021-06" db="EMBL/GenBank/DDBJ databases">
        <title>Caerostris extrusa draft genome.</title>
        <authorList>
            <person name="Kono N."/>
            <person name="Arakawa K."/>
        </authorList>
    </citation>
    <scope>NUCLEOTIDE SEQUENCE [LARGE SCALE GENOMIC DNA]</scope>
</reference>
<proteinExistence type="predicted"/>
<dbReference type="AlphaFoldDB" id="A0AAV4WYA0"/>
<keyword evidence="2" id="KW-1185">Reference proteome</keyword>
<evidence type="ECO:0008006" key="3">
    <source>
        <dbReference type="Google" id="ProtNLM"/>
    </source>
</evidence>
<evidence type="ECO:0000313" key="1">
    <source>
        <dbReference type="EMBL" id="GIY86759.1"/>
    </source>
</evidence>
<comment type="caution">
    <text evidence="1">The sequence shown here is derived from an EMBL/GenBank/DDBJ whole genome shotgun (WGS) entry which is preliminary data.</text>
</comment>
<name>A0AAV4WYA0_CAEEX</name>
<accession>A0AAV4WYA0</accession>